<evidence type="ECO:0000313" key="3">
    <source>
        <dbReference type="Proteomes" id="UP000196027"/>
    </source>
</evidence>
<keyword evidence="1" id="KW-0472">Membrane</keyword>
<dbReference type="RefSeq" id="WP_087463728.1">
    <property type="nucleotide sequence ID" value="NZ_CP021425.1"/>
</dbReference>
<feature type="transmembrane region" description="Helical" evidence="1">
    <location>
        <begin position="291"/>
        <end position="310"/>
    </location>
</feature>
<dbReference type="Proteomes" id="UP000196027">
    <property type="component" value="Chromosome"/>
</dbReference>
<evidence type="ECO:0000313" key="2">
    <source>
        <dbReference type="EMBL" id="ARU59014.1"/>
    </source>
</evidence>
<gene>
    <name evidence="2" type="ORF">OLMES_5027</name>
</gene>
<dbReference type="OrthoDB" id="5703212at2"/>
<organism evidence="2 3">
    <name type="scientific">Oleiphilus messinensis</name>
    <dbReference type="NCBI Taxonomy" id="141451"/>
    <lineage>
        <taxon>Bacteria</taxon>
        <taxon>Pseudomonadati</taxon>
        <taxon>Pseudomonadota</taxon>
        <taxon>Gammaproteobacteria</taxon>
        <taxon>Oceanospirillales</taxon>
        <taxon>Oleiphilaceae</taxon>
        <taxon>Oleiphilus</taxon>
    </lineage>
</organism>
<proteinExistence type="predicted"/>
<reference evidence="2 3" key="1">
    <citation type="submission" date="2017-05" db="EMBL/GenBank/DDBJ databases">
        <title>Genomic insights into alkan degradation activity of Oleiphilus messinensis.</title>
        <authorList>
            <person name="Kozyavkin S.A."/>
            <person name="Slesarev A.I."/>
            <person name="Golyshin P.N."/>
            <person name="Korzhenkov A."/>
            <person name="Golyshina O.N."/>
            <person name="Toshchakov S.V."/>
        </authorList>
    </citation>
    <scope>NUCLEOTIDE SEQUENCE [LARGE SCALE GENOMIC DNA]</scope>
    <source>
        <strain evidence="2 3">ME102</strain>
    </source>
</reference>
<keyword evidence="1" id="KW-0812">Transmembrane</keyword>
<protein>
    <submittedName>
        <fullName evidence="2">Uncharacterized protein</fullName>
    </submittedName>
</protein>
<sequence length="321" mass="35494">MTQVYLCQQGEPLSEIYRNLYQPIDKFQHFIDQYIADIQALNPAISQRANNQAQAGDMIILPQKNQQPSIHAARLATELSPDAKLTLSQVSRSIGGDMTMALAVVIDKIRKYKADMNTFGGAALGTAASRADDFLKALNIYDKAISEFEQLRNHRAAPQTLKRARANIDEAYKLLQFKFKRELEQVLKTYTSSTKSTSLIPISQRGRTVFYSVPVNSAPTSQSLARLGKFGKVLGPGFIALDAYFRYETVMNEYRSGGNWQRELFAQGMGFTSGVILGMMSLSLLLGPFGLVLGIFIAGSLAIVVDRIVVGTSKQLYNVAF</sequence>
<dbReference type="KEGG" id="ome:OLMES_5027"/>
<keyword evidence="3" id="KW-1185">Reference proteome</keyword>
<keyword evidence="1" id="KW-1133">Transmembrane helix</keyword>
<dbReference type="AlphaFoldDB" id="A0A1Y0IHZ5"/>
<accession>A0A1Y0IHZ5</accession>
<name>A0A1Y0IHZ5_9GAMM</name>
<dbReference type="EMBL" id="CP021425">
    <property type="protein sequence ID" value="ARU59014.1"/>
    <property type="molecule type" value="Genomic_DNA"/>
</dbReference>
<evidence type="ECO:0000256" key="1">
    <source>
        <dbReference type="SAM" id="Phobius"/>
    </source>
</evidence>